<dbReference type="SMART" id="SM00388">
    <property type="entry name" value="HisKA"/>
    <property type="match status" value="1"/>
</dbReference>
<dbReference type="RefSeq" id="WP_027894725.1">
    <property type="nucleotide sequence ID" value="NZ_CAMDYL010000001.1"/>
</dbReference>
<dbReference type="Gene3D" id="3.30.450.20">
    <property type="entry name" value="PAS domain"/>
    <property type="match status" value="1"/>
</dbReference>
<dbReference type="PANTHER" id="PTHR45453:SF1">
    <property type="entry name" value="PHOSPHATE REGULON SENSOR PROTEIN PHOR"/>
    <property type="match status" value="1"/>
</dbReference>
<dbReference type="SUPFAM" id="SSF47384">
    <property type="entry name" value="Homodimeric domain of signal transducing histidine kinase"/>
    <property type="match status" value="1"/>
</dbReference>
<evidence type="ECO:0000256" key="7">
    <source>
        <dbReference type="ARBA" id="ARBA00023012"/>
    </source>
</evidence>
<gene>
    <name evidence="11" type="ORF">C6Y28_02765</name>
</gene>
<evidence type="ECO:0000313" key="11">
    <source>
        <dbReference type="EMBL" id="AVO26623.1"/>
    </source>
</evidence>
<evidence type="ECO:0000256" key="2">
    <source>
        <dbReference type="ARBA" id="ARBA00004370"/>
    </source>
</evidence>
<keyword evidence="8 9" id="KW-0472">Membrane</keyword>
<dbReference type="InterPro" id="IPR050351">
    <property type="entry name" value="BphY/WalK/GraS-like"/>
</dbReference>
<dbReference type="Gene3D" id="3.30.565.10">
    <property type="entry name" value="Histidine kinase-like ATPase, C-terminal domain"/>
    <property type="match status" value="1"/>
</dbReference>
<dbReference type="GO" id="GO:0016036">
    <property type="term" value="P:cellular response to phosphate starvation"/>
    <property type="evidence" value="ECO:0007669"/>
    <property type="project" value="TreeGrafter"/>
</dbReference>
<dbReference type="InterPro" id="IPR036890">
    <property type="entry name" value="HATPase_C_sf"/>
</dbReference>
<evidence type="ECO:0000256" key="3">
    <source>
        <dbReference type="ARBA" id="ARBA00012438"/>
    </source>
</evidence>
<dbReference type="AlphaFoldDB" id="A0A2S0M591"/>
<comment type="catalytic activity">
    <reaction evidence="1">
        <text>ATP + protein L-histidine = ADP + protein N-phospho-L-histidine.</text>
        <dbReference type="EC" id="2.7.13.3"/>
    </reaction>
</comment>
<dbReference type="PRINTS" id="PR00344">
    <property type="entry name" value="BCTRLSENSOR"/>
</dbReference>
<dbReference type="InterPro" id="IPR036097">
    <property type="entry name" value="HisK_dim/P_sf"/>
</dbReference>
<evidence type="ECO:0000256" key="8">
    <source>
        <dbReference type="ARBA" id="ARBA00023136"/>
    </source>
</evidence>
<dbReference type="FunFam" id="3.30.565.10:FF:000006">
    <property type="entry name" value="Sensor histidine kinase WalK"/>
    <property type="match status" value="1"/>
</dbReference>
<name>A0A2S0M591_MEGEL</name>
<evidence type="ECO:0000259" key="10">
    <source>
        <dbReference type="PROSITE" id="PS50109"/>
    </source>
</evidence>
<dbReference type="CDD" id="cd00082">
    <property type="entry name" value="HisKA"/>
    <property type="match status" value="1"/>
</dbReference>
<keyword evidence="9" id="KW-1133">Transmembrane helix</keyword>
<keyword evidence="5" id="KW-0808">Transferase</keyword>
<dbReference type="CDD" id="cd00075">
    <property type="entry name" value="HATPase"/>
    <property type="match status" value="1"/>
</dbReference>
<dbReference type="GO" id="GO:0005886">
    <property type="term" value="C:plasma membrane"/>
    <property type="evidence" value="ECO:0007669"/>
    <property type="project" value="TreeGrafter"/>
</dbReference>
<dbReference type="InterPro" id="IPR003661">
    <property type="entry name" value="HisK_dim/P_dom"/>
</dbReference>
<dbReference type="PANTHER" id="PTHR45453">
    <property type="entry name" value="PHOSPHATE REGULON SENSOR PROTEIN PHOR"/>
    <property type="match status" value="1"/>
</dbReference>
<feature type="transmembrane region" description="Helical" evidence="9">
    <location>
        <begin position="6"/>
        <end position="29"/>
    </location>
</feature>
<reference evidence="11 12" key="1">
    <citation type="journal article" date="2018" name="Genome Announc.">
        <title>Complete genomes of two Megasphaera elsdenii strains, NCIMB 702410 and ATCC 25940.</title>
        <authorList>
            <person name="Hatmaker E.A."/>
            <person name="O'Dell K."/>
            <person name="Riley L.A."/>
            <person name="Klingeman D.M."/>
            <person name="Guss A.M."/>
        </authorList>
    </citation>
    <scope>NUCLEOTIDE SEQUENCE [LARGE SCALE GENOMIC DNA]</scope>
    <source>
        <strain evidence="11 12">NCIMB702410</strain>
    </source>
</reference>
<dbReference type="Pfam" id="PF02518">
    <property type="entry name" value="HATPase_c"/>
    <property type="match status" value="1"/>
</dbReference>
<protein>
    <recommendedName>
        <fullName evidence="3">histidine kinase</fullName>
        <ecNumber evidence="3">2.7.13.3</ecNumber>
    </recommendedName>
</protein>
<accession>A0A2S0M591</accession>
<proteinExistence type="predicted"/>
<dbReference type="OrthoDB" id="9813151at2"/>
<evidence type="ECO:0000256" key="4">
    <source>
        <dbReference type="ARBA" id="ARBA00022553"/>
    </source>
</evidence>
<sequence length="566" mass="64787">MKRKVYLSLLSMGLACMAVTLLISTWFFWRSTQHQIQQELTMTMDVVETALEEGHDTSLYLKKIGIHHTNGLRITWINARGDVLFESDYDKGIMENHLARPEVRAAIENGEGTAVRDSQTLSKALYYYAKKLPDGTILRISLERDTFYAHFLSLLPWALLLLGLSALACVKASRLLTASLLSPLRQTALFIRQINDSDVKMVQPPRVDHELQPLVDKVFLQSQTIADNMRSLEQQRNIMRLIMENLQEGVILTDKSYGIAGLNLRAARFLGAGNTQAVLQRNLQELLPDAPWDRLQHMDSVCETKLMRADRLYLLTLQPVYKNDDFYGMLFIIDDVTEQEHREQLRREFTSNVSHELKTPLTSISGFAEVLSTGLFKNKDDVIHFGTLIRKEALRLLQMIEEIMHLARIEDGKRQVNLERLCLRDLVQDIVEFMEPVLTEKKVTVQCTMDDTEVLADRGLFRELIMNLLDNAVKYNRPGGHVYITVRHDDHKAFFSICDTGIGIPEDKQQRVFERFYRADSSRSRKIKGTGLGLAIVKHIVEQHHGTIHLDSKENEGTTITITLPM</sequence>
<evidence type="ECO:0000256" key="6">
    <source>
        <dbReference type="ARBA" id="ARBA00022777"/>
    </source>
</evidence>
<dbReference type="InterPro" id="IPR004358">
    <property type="entry name" value="Sig_transdc_His_kin-like_C"/>
</dbReference>
<keyword evidence="6" id="KW-0418">Kinase</keyword>
<dbReference type="GO" id="GO:0004721">
    <property type="term" value="F:phosphoprotein phosphatase activity"/>
    <property type="evidence" value="ECO:0007669"/>
    <property type="project" value="TreeGrafter"/>
</dbReference>
<dbReference type="GO" id="GO:0000155">
    <property type="term" value="F:phosphorelay sensor kinase activity"/>
    <property type="evidence" value="ECO:0007669"/>
    <property type="project" value="InterPro"/>
</dbReference>
<dbReference type="SUPFAM" id="SSF55874">
    <property type="entry name" value="ATPase domain of HSP90 chaperone/DNA topoisomerase II/histidine kinase"/>
    <property type="match status" value="1"/>
</dbReference>
<dbReference type="EC" id="2.7.13.3" evidence="3"/>
<feature type="domain" description="Histidine kinase" evidence="10">
    <location>
        <begin position="352"/>
        <end position="566"/>
    </location>
</feature>
<keyword evidence="4" id="KW-0597">Phosphoprotein</keyword>
<evidence type="ECO:0000256" key="1">
    <source>
        <dbReference type="ARBA" id="ARBA00000085"/>
    </source>
</evidence>
<dbReference type="InterPro" id="IPR035965">
    <property type="entry name" value="PAS-like_dom_sf"/>
</dbReference>
<dbReference type="Pfam" id="PF00512">
    <property type="entry name" value="HisKA"/>
    <property type="match status" value="1"/>
</dbReference>
<dbReference type="PROSITE" id="PS51257">
    <property type="entry name" value="PROKAR_LIPOPROTEIN"/>
    <property type="match status" value="1"/>
</dbReference>
<evidence type="ECO:0000256" key="5">
    <source>
        <dbReference type="ARBA" id="ARBA00022679"/>
    </source>
</evidence>
<dbReference type="SMART" id="SM00387">
    <property type="entry name" value="HATPase_c"/>
    <property type="match status" value="1"/>
</dbReference>
<dbReference type="SUPFAM" id="SSF55785">
    <property type="entry name" value="PYP-like sensor domain (PAS domain)"/>
    <property type="match status" value="1"/>
</dbReference>
<keyword evidence="7" id="KW-0902">Two-component regulatory system</keyword>
<keyword evidence="9" id="KW-0812">Transmembrane</keyword>
<organism evidence="11 12">
    <name type="scientific">Megasphaera elsdenii</name>
    <dbReference type="NCBI Taxonomy" id="907"/>
    <lineage>
        <taxon>Bacteria</taxon>
        <taxon>Bacillati</taxon>
        <taxon>Bacillota</taxon>
        <taxon>Negativicutes</taxon>
        <taxon>Veillonellales</taxon>
        <taxon>Veillonellaceae</taxon>
        <taxon>Megasphaera</taxon>
    </lineage>
</organism>
<dbReference type="PROSITE" id="PS50109">
    <property type="entry name" value="HIS_KIN"/>
    <property type="match status" value="1"/>
</dbReference>
<evidence type="ECO:0000313" key="12">
    <source>
        <dbReference type="Proteomes" id="UP000238358"/>
    </source>
</evidence>
<dbReference type="Gene3D" id="1.10.287.130">
    <property type="match status" value="1"/>
</dbReference>
<dbReference type="InterPro" id="IPR003594">
    <property type="entry name" value="HATPase_dom"/>
</dbReference>
<evidence type="ECO:0000256" key="9">
    <source>
        <dbReference type="SAM" id="Phobius"/>
    </source>
</evidence>
<dbReference type="FunFam" id="1.10.287.130:FF:000001">
    <property type="entry name" value="Two-component sensor histidine kinase"/>
    <property type="match status" value="1"/>
</dbReference>
<comment type="subcellular location">
    <subcellularLocation>
        <location evidence="2">Membrane</location>
    </subcellularLocation>
</comment>
<dbReference type="Proteomes" id="UP000238358">
    <property type="component" value="Chromosome"/>
</dbReference>
<dbReference type="InterPro" id="IPR005467">
    <property type="entry name" value="His_kinase_dom"/>
</dbReference>
<dbReference type="EMBL" id="CP027569">
    <property type="protein sequence ID" value="AVO26623.1"/>
    <property type="molecule type" value="Genomic_DNA"/>
</dbReference>